<dbReference type="EMBL" id="PNIE01000061">
    <property type="protein sequence ID" value="PMP62528.1"/>
    <property type="molecule type" value="Genomic_DNA"/>
</dbReference>
<proteinExistence type="predicted"/>
<organism evidence="1 2">
    <name type="scientific">Caldimicrobium thiodismutans</name>
    <dbReference type="NCBI Taxonomy" id="1653476"/>
    <lineage>
        <taxon>Bacteria</taxon>
        <taxon>Pseudomonadati</taxon>
        <taxon>Thermodesulfobacteriota</taxon>
        <taxon>Thermodesulfobacteria</taxon>
        <taxon>Thermodesulfobacteriales</taxon>
        <taxon>Thermodesulfobacteriaceae</taxon>
        <taxon>Caldimicrobium</taxon>
    </lineage>
</organism>
<reference evidence="1 2" key="1">
    <citation type="submission" date="2018-01" db="EMBL/GenBank/DDBJ databases">
        <title>Metagenomic assembled genomes from two thermal pools in the Uzon Caldera, Kamchatka, Russia.</title>
        <authorList>
            <person name="Wilkins L."/>
            <person name="Ettinger C."/>
        </authorList>
    </citation>
    <scope>NUCLEOTIDE SEQUENCE [LARGE SCALE GENOMIC DNA]</scope>
    <source>
        <strain evidence="1">ZAV-15</strain>
    </source>
</reference>
<comment type="caution">
    <text evidence="1">The sequence shown here is derived from an EMBL/GenBank/DDBJ whole genome shotgun (WGS) entry which is preliminary data.</text>
</comment>
<sequence>MRRKVIQELVKNLKLIEHIRALVYQFLRKREKLFELKREMRAYGEKKKILAYPLSRKDGKKGSMMLW</sequence>
<gene>
    <name evidence="1" type="ORF">C0197_04415</name>
</gene>
<name>A0A2N7PJ82_9BACT</name>
<evidence type="ECO:0000313" key="1">
    <source>
        <dbReference type="EMBL" id="PMP62528.1"/>
    </source>
</evidence>
<dbReference type="AlphaFoldDB" id="A0A2N7PJ82"/>
<accession>A0A2N7PJ82</accession>
<evidence type="ECO:0000313" key="2">
    <source>
        <dbReference type="Proteomes" id="UP000235731"/>
    </source>
</evidence>
<dbReference type="Proteomes" id="UP000235731">
    <property type="component" value="Unassembled WGS sequence"/>
</dbReference>
<protein>
    <submittedName>
        <fullName evidence="1">Uncharacterized protein</fullName>
    </submittedName>
</protein>